<accession>A0ABY4FV02</accession>
<evidence type="ECO:0000256" key="1">
    <source>
        <dbReference type="SAM" id="MobiDB-lite"/>
    </source>
</evidence>
<evidence type="ECO:0000313" key="4">
    <source>
        <dbReference type="EMBL" id="UOQ59954.1"/>
    </source>
</evidence>
<keyword evidence="2" id="KW-0472">Membrane</keyword>
<dbReference type="InterPro" id="IPR036249">
    <property type="entry name" value="Thioredoxin-like_sf"/>
</dbReference>
<reference evidence="4 5" key="1">
    <citation type="submission" date="2022-04" db="EMBL/GenBank/DDBJ databases">
        <title>Leucobacter sp. isolated from rhizosphere of onion.</title>
        <authorList>
            <person name="Won M."/>
            <person name="Lee C.-M."/>
            <person name="Woen H.-Y."/>
            <person name="Kwon S.-W."/>
        </authorList>
    </citation>
    <scope>NUCLEOTIDE SEQUENCE [LARGE SCALE GENOMIC DNA]</scope>
    <source>
        <strain evidence="4 5">H25R-14</strain>
    </source>
</reference>
<dbReference type="SUPFAM" id="SSF52833">
    <property type="entry name" value="Thioredoxin-like"/>
    <property type="match status" value="1"/>
</dbReference>
<dbReference type="EMBL" id="CP095043">
    <property type="protein sequence ID" value="UOQ59954.1"/>
    <property type="molecule type" value="Genomic_DNA"/>
</dbReference>
<keyword evidence="2" id="KW-0812">Transmembrane</keyword>
<keyword evidence="2" id="KW-1133">Transmembrane helix</keyword>
<dbReference type="RefSeq" id="WP_244685233.1">
    <property type="nucleotide sequence ID" value="NZ_CP095043.1"/>
</dbReference>
<dbReference type="Proteomes" id="UP000831775">
    <property type="component" value="Chromosome"/>
</dbReference>
<feature type="transmembrane region" description="Helical" evidence="2">
    <location>
        <begin position="38"/>
        <end position="60"/>
    </location>
</feature>
<organism evidence="4 5">
    <name type="scientific">Leucobacter rhizosphaerae</name>
    <dbReference type="NCBI Taxonomy" id="2932245"/>
    <lineage>
        <taxon>Bacteria</taxon>
        <taxon>Bacillati</taxon>
        <taxon>Actinomycetota</taxon>
        <taxon>Actinomycetes</taxon>
        <taxon>Micrococcales</taxon>
        <taxon>Microbacteriaceae</taxon>
        <taxon>Leucobacter</taxon>
    </lineage>
</organism>
<feature type="domain" description="Thioredoxin-like fold" evidence="3">
    <location>
        <begin position="110"/>
        <end position="246"/>
    </location>
</feature>
<dbReference type="CDD" id="cd02972">
    <property type="entry name" value="DsbA_family"/>
    <property type="match status" value="1"/>
</dbReference>
<dbReference type="Pfam" id="PF13462">
    <property type="entry name" value="Thioredoxin_4"/>
    <property type="match status" value="1"/>
</dbReference>
<dbReference type="InterPro" id="IPR012336">
    <property type="entry name" value="Thioredoxin-like_fold"/>
</dbReference>
<name>A0ABY4FV02_9MICO</name>
<feature type="region of interest" description="Disordered" evidence="1">
    <location>
        <begin position="1"/>
        <end position="32"/>
    </location>
</feature>
<evidence type="ECO:0000256" key="2">
    <source>
        <dbReference type="SAM" id="Phobius"/>
    </source>
</evidence>
<keyword evidence="5" id="KW-1185">Reference proteome</keyword>
<sequence>MANENSGRLTKNERRAQGREQARLAREQEKKREKRNRLFLQGGVVLGVIAVLAIVGVVLAQSMKPAGPGPANMASGAAIFGKDLAVVESPALQPGDERTAPEVNRDELPLDVTIYVDYMCPACGAFEQQNGSMLENYVGSGDITLGVYPLNFLDAASLGSKYSTRAGNLFSCVVEEQPDVAFKLHNRLLSAEVQPAENTTGLTDDQLLEEAEAAGAELTTELRQCVKDVRFGNFIATNYKAASETGLLGLAKGAQILGPDGATLQEAGTPQRLVSTPTVIVNGQQWNQARDGALESYLLKVKGELEQKNGDSEEDSETE</sequence>
<evidence type="ECO:0000259" key="3">
    <source>
        <dbReference type="Pfam" id="PF13462"/>
    </source>
</evidence>
<protein>
    <submittedName>
        <fullName evidence="4">DsbA family protein</fullName>
    </submittedName>
</protein>
<dbReference type="Gene3D" id="3.40.30.10">
    <property type="entry name" value="Glutaredoxin"/>
    <property type="match status" value="1"/>
</dbReference>
<feature type="compositionally biased region" description="Basic and acidic residues" evidence="1">
    <location>
        <begin position="10"/>
        <end position="31"/>
    </location>
</feature>
<proteinExistence type="predicted"/>
<evidence type="ECO:0000313" key="5">
    <source>
        <dbReference type="Proteomes" id="UP000831775"/>
    </source>
</evidence>
<gene>
    <name evidence="4" type="ORF">MUN76_13015</name>
</gene>